<evidence type="ECO:0000313" key="3">
    <source>
        <dbReference type="Proteomes" id="UP000006514"/>
    </source>
</evidence>
<dbReference type="KEGG" id="adl:AURDEDRAFT_177811"/>
<dbReference type="InParanoid" id="J0WMQ7"/>
<proteinExistence type="predicted"/>
<keyword evidence="3" id="KW-1185">Reference proteome</keyword>
<protein>
    <submittedName>
        <fullName evidence="2">Uncharacterized protein</fullName>
    </submittedName>
</protein>
<reference evidence="3" key="1">
    <citation type="journal article" date="2012" name="Science">
        <title>The Paleozoic origin of enzymatic lignin decomposition reconstructed from 31 fungal genomes.</title>
        <authorList>
            <person name="Floudas D."/>
            <person name="Binder M."/>
            <person name="Riley R."/>
            <person name="Barry K."/>
            <person name="Blanchette R.A."/>
            <person name="Henrissat B."/>
            <person name="Martinez A.T."/>
            <person name="Otillar R."/>
            <person name="Spatafora J.W."/>
            <person name="Yadav J.S."/>
            <person name="Aerts A."/>
            <person name="Benoit I."/>
            <person name="Boyd A."/>
            <person name="Carlson A."/>
            <person name="Copeland A."/>
            <person name="Coutinho P.M."/>
            <person name="de Vries R.P."/>
            <person name="Ferreira P."/>
            <person name="Findley K."/>
            <person name="Foster B."/>
            <person name="Gaskell J."/>
            <person name="Glotzer D."/>
            <person name="Gorecki P."/>
            <person name="Heitman J."/>
            <person name="Hesse C."/>
            <person name="Hori C."/>
            <person name="Igarashi K."/>
            <person name="Jurgens J.A."/>
            <person name="Kallen N."/>
            <person name="Kersten P."/>
            <person name="Kohler A."/>
            <person name="Kuees U."/>
            <person name="Kumar T.K.A."/>
            <person name="Kuo A."/>
            <person name="LaButti K."/>
            <person name="Larrondo L.F."/>
            <person name="Lindquist E."/>
            <person name="Ling A."/>
            <person name="Lombard V."/>
            <person name="Lucas S."/>
            <person name="Lundell T."/>
            <person name="Martin R."/>
            <person name="McLaughlin D.J."/>
            <person name="Morgenstern I."/>
            <person name="Morin E."/>
            <person name="Murat C."/>
            <person name="Nagy L.G."/>
            <person name="Nolan M."/>
            <person name="Ohm R.A."/>
            <person name="Patyshakuliyeva A."/>
            <person name="Rokas A."/>
            <person name="Ruiz-Duenas F.J."/>
            <person name="Sabat G."/>
            <person name="Salamov A."/>
            <person name="Samejima M."/>
            <person name="Schmutz J."/>
            <person name="Slot J.C."/>
            <person name="St John F."/>
            <person name="Stenlid J."/>
            <person name="Sun H."/>
            <person name="Sun S."/>
            <person name="Syed K."/>
            <person name="Tsang A."/>
            <person name="Wiebenga A."/>
            <person name="Young D."/>
            <person name="Pisabarro A."/>
            <person name="Eastwood D.C."/>
            <person name="Martin F."/>
            <person name="Cullen D."/>
            <person name="Grigoriev I.V."/>
            <person name="Hibbett D.S."/>
        </authorList>
    </citation>
    <scope>NUCLEOTIDE SEQUENCE [LARGE SCALE GENOMIC DNA]</scope>
    <source>
        <strain evidence="3">TFB10046</strain>
    </source>
</reference>
<gene>
    <name evidence="2" type="ORF">AURDEDRAFT_177811</name>
</gene>
<dbReference type="EMBL" id="JH688435">
    <property type="protein sequence ID" value="EJD33105.1"/>
    <property type="molecule type" value="Genomic_DNA"/>
</dbReference>
<sequence length="86" mass="9331">MSIAIVVDGTRPAPSRLAQFPVYLYFPQPRKVNTHVLGFLPVSANANSFTSYPSNSTVTPHASPSQDRSAVSGSEQTWITHEKTGE</sequence>
<feature type="compositionally biased region" description="Polar residues" evidence="1">
    <location>
        <begin position="51"/>
        <end position="79"/>
    </location>
</feature>
<evidence type="ECO:0000313" key="2">
    <source>
        <dbReference type="EMBL" id="EJD33105.1"/>
    </source>
</evidence>
<name>J0WMQ7_AURST</name>
<evidence type="ECO:0000256" key="1">
    <source>
        <dbReference type="SAM" id="MobiDB-lite"/>
    </source>
</evidence>
<accession>J0WMQ7</accession>
<organism evidence="2 3">
    <name type="scientific">Auricularia subglabra (strain TFB-10046 / SS5)</name>
    <name type="common">White-rot fungus</name>
    <name type="synonym">Auricularia delicata (strain TFB10046)</name>
    <dbReference type="NCBI Taxonomy" id="717982"/>
    <lineage>
        <taxon>Eukaryota</taxon>
        <taxon>Fungi</taxon>
        <taxon>Dikarya</taxon>
        <taxon>Basidiomycota</taxon>
        <taxon>Agaricomycotina</taxon>
        <taxon>Agaricomycetes</taxon>
        <taxon>Auriculariales</taxon>
        <taxon>Auriculariaceae</taxon>
        <taxon>Auricularia</taxon>
    </lineage>
</organism>
<dbReference type="AlphaFoldDB" id="J0WMQ7"/>
<dbReference type="Proteomes" id="UP000006514">
    <property type="component" value="Unassembled WGS sequence"/>
</dbReference>
<feature type="region of interest" description="Disordered" evidence="1">
    <location>
        <begin position="51"/>
        <end position="86"/>
    </location>
</feature>